<organism evidence="1 2">
    <name type="scientific">Orbilia oligospora</name>
    <name type="common">Nematode-trapping fungus</name>
    <name type="synonym">Arthrobotrys oligospora</name>
    <dbReference type="NCBI Taxonomy" id="2813651"/>
    <lineage>
        <taxon>Eukaryota</taxon>
        <taxon>Fungi</taxon>
        <taxon>Dikarya</taxon>
        <taxon>Ascomycota</taxon>
        <taxon>Pezizomycotina</taxon>
        <taxon>Orbiliomycetes</taxon>
        <taxon>Orbiliales</taxon>
        <taxon>Orbiliaceae</taxon>
        <taxon>Orbilia</taxon>
    </lineage>
</organism>
<comment type="caution">
    <text evidence="1">The sequence shown here is derived from an EMBL/GenBank/DDBJ whole genome shotgun (WGS) entry which is preliminary data.</text>
</comment>
<dbReference type="EMBL" id="WIQZ01000039">
    <property type="protein sequence ID" value="KAF3133671.1"/>
    <property type="molecule type" value="Genomic_DNA"/>
</dbReference>
<dbReference type="Proteomes" id="UP000480548">
    <property type="component" value="Unassembled WGS sequence"/>
</dbReference>
<dbReference type="AlphaFoldDB" id="A0A7C8NUV5"/>
<evidence type="ECO:0000313" key="1">
    <source>
        <dbReference type="EMBL" id="KAF3133671.1"/>
    </source>
</evidence>
<sequence length="182" mass="20330">MSLKSIDQVLKGAMRSEYQKTTGIQRQLFSLCFGYVISEKMANPSIRALLGSAILEYVSDCTTFEGVRQAIIDFEEAADSENDRGLLVSRAVSRRSTLEFVDIRSFNLITGRGTNSSIIYPNEALSTMTLGAGWAGTIYEIIELGFPECMPLMKLVMVMNSPVMRLDDEVSLHIYSNEYSNR</sequence>
<proteinExistence type="predicted"/>
<reference evidence="1 2" key="1">
    <citation type="submission" date="2019-06" db="EMBL/GenBank/DDBJ databases">
        <authorList>
            <person name="Palmer J.M."/>
        </authorList>
    </citation>
    <scope>NUCLEOTIDE SEQUENCE [LARGE SCALE GENOMIC DNA]</scope>
    <source>
        <strain evidence="1 2">TWF703</strain>
    </source>
</reference>
<evidence type="ECO:0000313" key="2">
    <source>
        <dbReference type="Proteomes" id="UP000480548"/>
    </source>
</evidence>
<protein>
    <submittedName>
        <fullName evidence="1">Uncharacterized protein</fullName>
    </submittedName>
</protein>
<name>A0A7C8NUV5_ORBOL</name>
<accession>A0A7C8NUV5</accession>
<gene>
    <name evidence="1" type="ORF">TWF703_006728</name>
</gene>